<feature type="chain" id="PRO_5047218983" evidence="2">
    <location>
        <begin position="28"/>
        <end position="303"/>
    </location>
</feature>
<feature type="domain" description="GerMN" evidence="3">
    <location>
        <begin position="98"/>
        <end position="187"/>
    </location>
</feature>
<evidence type="ECO:0000259" key="3">
    <source>
        <dbReference type="SMART" id="SM00909"/>
    </source>
</evidence>
<feature type="signal peptide" evidence="2">
    <location>
        <begin position="1"/>
        <end position="27"/>
    </location>
</feature>
<dbReference type="InterPro" id="IPR018911">
    <property type="entry name" value="Gmad2_Ig-like_dom"/>
</dbReference>
<evidence type="ECO:0000313" key="4">
    <source>
        <dbReference type="EMBL" id="MDT0350795.1"/>
    </source>
</evidence>
<sequence length="303" mass="30841">MAALRGTRRGVRVGTALGCALGAVLLAGCTASTVGTGAPAVPPDAPSAPSATATATPPTAPEEAVVGRAVPLYYVTDTPAGARLAREFRRTPADIDAGTAALTALFAAPTGTVPEHRNTWPAGTALAAPVTHTDGVVTVDLTTEATDAVPADPIVAVQQLVYTVTGALGTADPVQVLVGGKQVPRLWRDGVDTSRPVGRADPLGVRVLVGIDDPTEGATVRSPVRVAGEAAVFEATVLWEVRRDGAVVRSGVTSTAEGQRFAPYAFSVELPPGDYEIRVAEDDPSGGAGRPVMTDARRVVVTS</sequence>
<dbReference type="RefSeq" id="WP_311556821.1">
    <property type="nucleotide sequence ID" value="NZ_JAVREJ010000009.1"/>
</dbReference>
<dbReference type="PROSITE" id="PS51257">
    <property type="entry name" value="PROKAR_LIPOPROTEIN"/>
    <property type="match status" value="1"/>
</dbReference>
<feature type="compositionally biased region" description="Low complexity" evidence="1">
    <location>
        <begin position="47"/>
        <end position="60"/>
    </location>
</feature>
<keyword evidence="5" id="KW-1185">Reference proteome</keyword>
<evidence type="ECO:0000313" key="5">
    <source>
        <dbReference type="Proteomes" id="UP001183202"/>
    </source>
</evidence>
<dbReference type="SMART" id="SM00909">
    <property type="entry name" value="Germane"/>
    <property type="match status" value="1"/>
</dbReference>
<feature type="region of interest" description="Disordered" evidence="1">
    <location>
        <begin position="39"/>
        <end position="60"/>
    </location>
</feature>
<gene>
    <name evidence="4" type="ORF">RM445_14785</name>
</gene>
<reference evidence="5" key="1">
    <citation type="submission" date="2023-07" db="EMBL/GenBank/DDBJ databases">
        <title>30 novel species of actinomycetes from the DSMZ collection.</title>
        <authorList>
            <person name="Nouioui I."/>
        </authorList>
    </citation>
    <scope>NUCLEOTIDE SEQUENCE [LARGE SCALE GENOMIC DNA]</scope>
    <source>
        <strain evidence="5">DSM 45834</strain>
    </source>
</reference>
<keyword evidence="2" id="KW-0732">Signal</keyword>
<comment type="caution">
    <text evidence="4">The sequence shown here is derived from an EMBL/GenBank/DDBJ whole genome shotgun (WGS) entry which is preliminary data.</text>
</comment>
<evidence type="ECO:0000256" key="2">
    <source>
        <dbReference type="SAM" id="SignalP"/>
    </source>
</evidence>
<accession>A0ABU2NA17</accession>
<dbReference type="Proteomes" id="UP001183202">
    <property type="component" value="Unassembled WGS sequence"/>
</dbReference>
<name>A0ABU2NA17_9PSEU</name>
<organism evidence="4 5">
    <name type="scientific">Pseudonocardia charpentierae</name>
    <dbReference type="NCBI Taxonomy" id="3075545"/>
    <lineage>
        <taxon>Bacteria</taxon>
        <taxon>Bacillati</taxon>
        <taxon>Actinomycetota</taxon>
        <taxon>Actinomycetes</taxon>
        <taxon>Pseudonocardiales</taxon>
        <taxon>Pseudonocardiaceae</taxon>
        <taxon>Pseudonocardia</taxon>
    </lineage>
</organism>
<evidence type="ECO:0000256" key="1">
    <source>
        <dbReference type="SAM" id="MobiDB-lite"/>
    </source>
</evidence>
<protein>
    <submittedName>
        <fullName evidence="4">Gmad2 immunoglobulin-like domain-containing protein</fullName>
    </submittedName>
</protein>
<proteinExistence type="predicted"/>
<dbReference type="EMBL" id="JAVREJ010000009">
    <property type="protein sequence ID" value="MDT0350795.1"/>
    <property type="molecule type" value="Genomic_DNA"/>
</dbReference>
<dbReference type="Pfam" id="PF10646">
    <property type="entry name" value="Germane"/>
    <property type="match status" value="1"/>
</dbReference>
<dbReference type="InterPro" id="IPR019606">
    <property type="entry name" value="GerMN"/>
</dbReference>
<dbReference type="Pfam" id="PF10648">
    <property type="entry name" value="Gmad2"/>
    <property type="match status" value="1"/>
</dbReference>